<sequence length="682" mass="76759">MDFPVYISSDDDDDDEVKDVKPIIKQDVYISDDDDDEMPFMQQGVNYISSGSDDDDDDDVPIMQQGVYISSGSDDDDDDVPMTQQGGYISSGSDDDDDDEVQPIMQPDGTTINDERLIYQAALQDLNQPKTERDLPPGVLSVPLMRHQKIALEWMYQKEQRSLKNCLGGMLADDQGLGKTISTIALILLQKLSSHSPPKLEKRRSRRSGGTLIVCPASIAKQWAKEIQDKVSPKHKLSVLVYHGANRTRDPLELAKYDVVVTTYALVTNEVPKNEKSHDPKKKDGKRIRKRLAGALSRVKWLRVVLDEAQIIKNYTTQVAIACCNLEAKRRWCLSGTPIQNKIKDLYSYFKFLRYHPYADYSSFHRRITSPIEDDNVKGYKKLQAVLRAILLRRTKGTLLDGQAILKLPPKNVSLTKMDFTSDELFFYKELEASSREEFKAFSAAGTVYDNYAYILVLLLRLRQACDHPQLVKLCKPTGNAPEIPSLEAVLASDFRSTKIKAVMETLSSLAKQGRPKLEQGSPKSLPIKTLVFSQWTGMLDLLETNLVKNGMTFRRLDGTMSLLARDIAVKELNNDPSVQVMLMSLKAGNLGLNMVSACHVILLDLWWNPTTEDQAIDRAHRIGQTRAVTVTRITINDTVEERILTLQEKKREMVASALGEDPGELSATRLTVQDLHYLFGV</sequence>
<feature type="domain" description="Helicase ATP-binding" evidence="5">
    <location>
        <begin position="160"/>
        <end position="356"/>
    </location>
</feature>
<feature type="domain" description="Helicase C-terminal" evidence="6">
    <location>
        <begin position="517"/>
        <end position="677"/>
    </location>
</feature>
<evidence type="ECO:0008006" key="9">
    <source>
        <dbReference type="Google" id="ProtNLM"/>
    </source>
</evidence>
<dbReference type="CDD" id="cd18008">
    <property type="entry name" value="DEXDc_SHPRH-like"/>
    <property type="match status" value="1"/>
</dbReference>
<evidence type="ECO:0000256" key="2">
    <source>
        <dbReference type="ARBA" id="ARBA00022801"/>
    </source>
</evidence>
<dbReference type="PANTHER" id="PTHR45626">
    <property type="entry name" value="TRANSCRIPTION TERMINATION FACTOR 2-RELATED"/>
    <property type="match status" value="1"/>
</dbReference>
<accession>A0A6D2JV92</accession>
<dbReference type="GO" id="GO:0016787">
    <property type="term" value="F:hydrolase activity"/>
    <property type="evidence" value="ECO:0007669"/>
    <property type="project" value="UniProtKB-KW"/>
</dbReference>
<evidence type="ECO:0000313" key="7">
    <source>
        <dbReference type="EMBL" id="CAA7041133.1"/>
    </source>
</evidence>
<dbReference type="InterPro" id="IPR000330">
    <property type="entry name" value="SNF2_N"/>
</dbReference>
<dbReference type="GO" id="GO:0005634">
    <property type="term" value="C:nucleus"/>
    <property type="evidence" value="ECO:0007669"/>
    <property type="project" value="TreeGrafter"/>
</dbReference>
<evidence type="ECO:0000259" key="5">
    <source>
        <dbReference type="PROSITE" id="PS51192"/>
    </source>
</evidence>
<dbReference type="EMBL" id="CACVBM020001240">
    <property type="protein sequence ID" value="CAA7041133.1"/>
    <property type="molecule type" value="Genomic_DNA"/>
</dbReference>
<feature type="region of interest" description="Disordered" evidence="4">
    <location>
        <begin position="1"/>
        <end position="20"/>
    </location>
</feature>
<dbReference type="SUPFAM" id="SSF52540">
    <property type="entry name" value="P-loop containing nucleoside triphosphate hydrolases"/>
    <property type="match status" value="2"/>
</dbReference>
<dbReference type="CDD" id="cd18793">
    <property type="entry name" value="SF2_C_SNF"/>
    <property type="match status" value="1"/>
</dbReference>
<evidence type="ECO:0000259" key="6">
    <source>
        <dbReference type="PROSITE" id="PS51194"/>
    </source>
</evidence>
<dbReference type="GO" id="GO:0008094">
    <property type="term" value="F:ATP-dependent activity, acting on DNA"/>
    <property type="evidence" value="ECO:0007669"/>
    <property type="project" value="TreeGrafter"/>
</dbReference>
<dbReference type="InterPro" id="IPR050628">
    <property type="entry name" value="SNF2_RAD54_helicase_TF"/>
</dbReference>
<dbReference type="InterPro" id="IPR049730">
    <property type="entry name" value="SNF2/RAD54-like_C"/>
</dbReference>
<protein>
    <recommendedName>
        <fullName evidence="9">Helicase ATP-binding domain-containing protein</fullName>
    </recommendedName>
</protein>
<keyword evidence="8" id="KW-1185">Reference proteome</keyword>
<dbReference type="PROSITE" id="PS51192">
    <property type="entry name" value="HELICASE_ATP_BIND_1"/>
    <property type="match status" value="1"/>
</dbReference>
<dbReference type="Proteomes" id="UP000467841">
    <property type="component" value="Unassembled WGS sequence"/>
</dbReference>
<dbReference type="InterPro" id="IPR038718">
    <property type="entry name" value="SNF2-like_sf"/>
</dbReference>
<dbReference type="PROSITE" id="PS51194">
    <property type="entry name" value="HELICASE_CTER"/>
    <property type="match status" value="1"/>
</dbReference>
<reference evidence="7" key="1">
    <citation type="submission" date="2020-01" db="EMBL/GenBank/DDBJ databases">
        <authorList>
            <person name="Mishra B."/>
        </authorList>
    </citation>
    <scope>NUCLEOTIDE SEQUENCE [LARGE SCALE GENOMIC DNA]</scope>
</reference>
<dbReference type="OrthoDB" id="448448at2759"/>
<keyword evidence="1" id="KW-0547">Nucleotide-binding</keyword>
<evidence type="ECO:0000256" key="1">
    <source>
        <dbReference type="ARBA" id="ARBA00022741"/>
    </source>
</evidence>
<dbReference type="Pfam" id="PF00176">
    <property type="entry name" value="SNF2-rel_dom"/>
    <property type="match status" value="1"/>
</dbReference>
<dbReference type="SMART" id="SM00487">
    <property type="entry name" value="DEXDc"/>
    <property type="match status" value="1"/>
</dbReference>
<feature type="region of interest" description="Disordered" evidence="4">
    <location>
        <begin position="32"/>
        <end position="110"/>
    </location>
</feature>
<dbReference type="FunFam" id="3.40.50.300:FF:001472">
    <property type="entry name" value="SNF2 family N-terminal domain-domain-containing protein"/>
    <property type="match status" value="1"/>
</dbReference>
<dbReference type="PANTHER" id="PTHR45626:SF37">
    <property type="entry name" value="HELICASE ATP-BINDING DOMAIN-CONTAINING PROTEIN"/>
    <property type="match status" value="1"/>
</dbReference>
<proteinExistence type="predicted"/>
<keyword evidence="2" id="KW-0378">Hydrolase</keyword>
<evidence type="ECO:0000256" key="4">
    <source>
        <dbReference type="SAM" id="MobiDB-lite"/>
    </source>
</evidence>
<dbReference type="Gene3D" id="3.40.50.300">
    <property type="entry name" value="P-loop containing nucleotide triphosphate hydrolases"/>
    <property type="match status" value="1"/>
</dbReference>
<keyword evidence="3" id="KW-0067">ATP-binding</keyword>
<feature type="compositionally biased region" description="Polar residues" evidence="4">
    <location>
        <begin position="82"/>
        <end position="92"/>
    </location>
</feature>
<dbReference type="Pfam" id="PF00271">
    <property type="entry name" value="Helicase_C"/>
    <property type="match status" value="1"/>
</dbReference>
<evidence type="ECO:0000256" key="3">
    <source>
        <dbReference type="ARBA" id="ARBA00022840"/>
    </source>
</evidence>
<dbReference type="AlphaFoldDB" id="A0A6D2JV92"/>
<evidence type="ECO:0000313" key="8">
    <source>
        <dbReference type="Proteomes" id="UP000467841"/>
    </source>
</evidence>
<dbReference type="InterPro" id="IPR027417">
    <property type="entry name" value="P-loop_NTPase"/>
</dbReference>
<dbReference type="InterPro" id="IPR014001">
    <property type="entry name" value="Helicase_ATP-bd"/>
</dbReference>
<comment type="caution">
    <text evidence="7">The sequence shown here is derived from an EMBL/GenBank/DDBJ whole genome shotgun (WGS) entry which is preliminary data.</text>
</comment>
<gene>
    <name evidence="7" type="ORF">MERR_LOCUS28368</name>
</gene>
<dbReference type="GO" id="GO:0005524">
    <property type="term" value="F:ATP binding"/>
    <property type="evidence" value="ECO:0007669"/>
    <property type="project" value="UniProtKB-KW"/>
</dbReference>
<name>A0A6D2JV92_9BRAS</name>
<dbReference type="InterPro" id="IPR001650">
    <property type="entry name" value="Helicase_C-like"/>
</dbReference>
<dbReference type="Gene3D" id="3.40.50.10810">
    <property type="entry name" value="Tandem AAA-ATPase domain"/>
    <property type="match status" value="1"/>
</dbReference>
<organism evidence="7 8">
    <name type="scientific">Microthlaspi erraticum</name>
    <dbReference type="NCBI Taxonomy" id="1685480"/>
    <lineage>
        <taxon>Eukaryota</taxon>
        <taxon>Viridiplantae</taxon>
        <taxon>Streptophyta</taxon>
        <taxon>Embryophyta</taxon>
        <taxon>Tracheophyta</taxon>
        <taxon>Spermatophyta</taxon>
        <taxon>Magnoliopsida</taxon>
        <taxon>eudicotyledons</taxon>
        <taxon>Gunneridae</taxon>
        <taxon>Pentapetalae</taxon>
        <taxon>rosids</taxon>
        <taxon>malvids</taxon>
        <taxon>Brassicales</taxon>
        <taxon>Brassicaceae</taxon>
        <taxon>Coluteocarpeae</taxon>
        <taxon>Microthlaspi</taxon>
    </lineage>
</organism>
<dbReference type="GO" id="GO:0006281">
    <property type="term" value="P:DNA repair"/>
    <property type="evidence" value="ECO:0007669"/>
    <property type="project" value="TreeGrafter"/>
</dbReference>
<dbReference type="SMART" id="SM00490">
    <property type="entry name" value="HELICc"/>
    <property type="match status" value="1"/>
</dbReference>